<proteinExistence type="predicted"/>
<evidence type="ECO:0000313" key="3">
    <source>
        <dbReference type="Proteomes" id="UP000041254"/>
    </source>
</evidence>
<sequence>MAPQQSGASCLSRGVGPGVLPTDRPILSRRRGRSGFVLGTRCPGPRSGEGNTCSDVGRKVVKVCEKAGGQFQRTGRPRQRLRLTHPSQTLCPLLLLLPSGTRPRSTSASFGKTASHRSSSLAVPRIFHCASDVERLRPDGVDDEGRVGICVVMEDVGRSSNGNIARTITQLKLIPQEQSGRLSCALEGDKVVLRREKKLIKEVDLLALQSQFH</sequence>
<evidence type="ECO:0000313" key="2">
    <source>
        <dbReference type="EMBL" id="CEL98261.1"/>
    </source>
</evidence>
<evidence type="ECO:0000256" key="1">
    <source>
        <dbReference type="SAM" id="MobiDB-lite"/>
    </source>
</evidence>
<feature type="region of interest" description="Disordered" evidence="1">
    <location>
        <begin position="1"/>
        <end position="30"/>
    </location>
</feature>
<protein>
    <submittedName>
        <fullName evidence="2">Uncharacterized protein</fullName>
    </submittedName>
</protein>
<name>A0A0G4EN52_VITBC</name>
<dbReference type="VEuPathDB" id="CryptoDB:Vbra_5198"/>
<keyword evidence="3" id="KW-1185">Reference proteome</keyword>
<organism evidence="2 3">
    <name type="scientific">Vitrella brassicaformis (strain CCMP3155)</name>
    <dbReference type="NCBI Taxonomy" id="1169540"/>
    <lineage>
        <taxon>Eukaryota</taxon>
        <taxon>Sar</taxon>
        <taxon>Alveolata</taxon>
        <taxon>Colpodellida</taxon>
        <taxon>Vitrellaceae</taxon>
        <taxon>Vitrella</taxon>
    </lineage>
</organism>
<accession>A0A0G4EN52</accession>
<reference evidence="2 3" key="1">
    <citation type="submission" date="2014-11" db="EMBL/GenBank/DDBJ databases">
        <authorList>
            <person name="Zhu J."/>
            <person name="Qi W."/>
            <person name="Song R."/>
        </authorList>
    </citation>
    <scope>NUCLEOTIDE SEQUENCE [LARGE SCALE GENOMIC DNA]</scope>
</reference>
<gene>
    <name evidence="2" type="ORF">Vbra_5198</name>
</gene>
<dbReference type="EMBL" id="CDMY01000266">
    <property type="protein sequence ID" value="CEL98261.1"/>
    <property type="molecule type" value="Genomic_DNA"/>
</dbReference>
<dbReference type="Proteomes" id="UP000041254">
    <property type="component" value="Unassembled WGS sequence"/>
</dbReference>
<dbReference type="InParanoid" id="A0A0G4EN52"/>
<dbReference type="AlphaFoldDB" id="A0A0G4EN52"/>